<dbReference type="EMBL" id="PFAY01000029">
    <property type="protein sequence ID" value="PIT92906.1"/>
    <property type="molecule type" value="Genomic_DNA"/>
</dbReference>
<dbReference type="Proteomes" id="UP000229112">
    <property type="component" value="Unassembled WGS sequence"/>
</dbReference>
<sequence length="252" mass="29667">MKLKANLHLHSNEDPLDKETISYTAKQAIKEAKKHNFDVLAFTLHTRYIHSLDLVKYAKNKGVLLISGIEQYIDGRHVLILNCNPDVEEVKTFTSLREYKKNNPEIFIIAPHPYFQGPISLREKLEENIDLFDAVEHSWFFTKLINRNKKAKEVAKKYNLPLISTSDTHKLKYLNNNYITVETKEKTTQAFFKDIKEGNFTNHIQPARIIQDMIYEVGIKQFLLHPFKFFFGEQITRQTSESKKYKLLEQKY</sequence>
<protein>
    <recommendedName>
        <fullName evidence="3">Polymerase/histidinol phosphatase N-terminal domain-containing protein</fullName>
    </recommendedName>
</protein>
<dbReference type="Gene3D" id="3.20.20.140">
    <property type="entry name" value="Metal-dependent hydrolases"/>
    <property type="match status" value="1"/>
</dbReference>
<dbReference type="Pfam" id="PF13263">
    <property type="entry name" value="PHP_C"/>
    <property type="match status" value="1"/>
</dbReference>
<comment type="caution">
    <text evidence="1">The sequence shown here is derived from an EMBL/GenBank/DDBJ whole genome shotgun (WGS) entry which is preliminary data.</text>
</comment>
<dbReference type="SUPFAM" id="SSF89550">
    <property type="entry name" value="PHP domain-like"/>
    <property type="match status" value="1"/>
</dbReference>
<evidence type="ECO:0000313" key="2">
    <source>
        <dbReference type="Proteomes" id="UP000229112"/>
    </source>
</evidence>
<gene>
    <name evidence="1" type="ORF">COU06_02905</name>
</gene>
<dbReference type="InterPro" id="IPR016195">
    <property type="entry name" value="Pol/histidinol_Pase-like"/>
</dbReference>
<proteinExistence type="predicted"/>
<dbReference type="AlphaFoldDB" id="A0A2M6WJE8"/>
<organism evidence="1 2">
    <name type="scientific">Candidatus Harrisonbacteria bacterium CG10_big_fil_rev_8_21_14_0_10_38_8</name>
    <dbReference type="NCBI Taxonomy" id="1974582"/>
    <lineage>
        <taxon>Bacteria</taxon>
        <taxon>Candidatus Harrisoniibacteriota</taxon>
    </lineage>
</organism>
<evidence type="ECO:0008006" key="3">
    <source>
        <dbReference type="Google" id="ProtNLM"/>
    </source>
</evidence>
<dbReference type="CDD" id="cd07432">
    <property type="entry name" value="PHP_HisPPase"/>
    <property type="match status" value="1"/>
</dbReference>
<evidence type="ECO:0000313" key="1">
    <source>
        <dbReference type="EMBL" id="PIT92906.1"/>
    </source>
</evidence>
<name>A0A2M6WJE8_9BACT</name>
<accession>A0A2M6WJE8</accession>
<reference evidence="2" key="1">
    <citation type="submission" date="2017-09" db="EMBL/GenBank/DDBJ databases">
        <title>Depth-based differentiation of microbial function through sediment-hosted aquifers and enrichment of novel symbionts in the deep terrestrial subsurface.</title>
        <authorList>
            <person name="Probst A.J."/>
            <person name="Ladd B."/>
            <person name="Jarett J.K."/>
            <person name="Geller-Mcgrath D.E."/>
            <person name="Sieber C.M.K."/>
            <person name="Emerson J.B."/>
            <person name="Anantharaman K."/>
            <person name="Thomas B.C."/>
            <person name="Malmstrom R."/>
            <person name="Stieglmeier M."/>
            <person name="Klingl A."/>
            <person name="Woyke T."/>
            <person name="Ryan C.M."/>
            <person name="Banfield J.F."/>
        </authorList>
    </citation>
    <scope>NUCLEOTIDE SEQUENCE [LARGE SCALE GENOMIC DNA]</scope>
</reference>